<dbReference type="InterPro" id="IPR036390">
    <property type="entry name" value="WH_DNA-bd_sf"/>
</dbReference>
<dbReference type="PANTHER" id="PTHR30154:SF34">
    <property type="entry name" value="TRANSCRIPTIONAL REGULATOR AZLB"/>
    <property type="match status" value="1"/>
</dbReference>
<sequence length="186" mass="20592">MAGRKGASRDARDKQQPNPLDSAGDVYALNSQIIALLQQDGRMPYSTIATALGVSEGTVRNRVRQLIDENIITIQAEAMPEAFGYNFNAQTFIKVAGGADIDAVIARLSAVPEVFYLTSTLGRFDLGMATYHQSHEHYRAFLAAHCYGQPDIAVIETCMVLKVHKMKLQWNLEGERRPSLRGKEHS</sequence>
<dbReference type="Proteomes" id="UP001597124">
    <property type="component" value="Unassembled WGS sequence"/>
</dbReference>
<dbReference type="SUPFAM" id="SSF54909">
    <property type="entry name" value="Dimeric alpha+beta barrel"/>
    <property type="match status" value="1"/>
</dbReference>
<dbReference type="InterPro" id="IPR019887">
    <property type="entry name" value="Tscrpt_reg_AsnC/Lrp_C"/>
</dbReference>
<dbReference type="SUPFAM" id="SSF46785">
    <property type="entry name" value="Winged helix' DNA-binding domain"/>
    <property type="match status" value="1"/>
</dbReference>
<dbReference type="Pfam" id="PF01037">
    <property type="entry name" value="AsnC_trans_reg"/>
    <property type="match status" value="1"/>
</dbReference>
<evidence type="ECO:0000313" key="7">
    <source>
        <dbReference type="Proteomes" id="UP001597124"/>
    </source>
</evidence>
<evidence type="ECO:0000256" key="4">
    <source>
        <dbReference type="SAM" id="MobiDB-lite"/>
    </source>
</evidence>
<reference evidence="7" key="1">
    <citation type="journal article" date="2019" name="Int. J. Syst. Evol. Microbiol.">
        <title>The Global Catalogue of Microorganisms (GCM) 10K type strain sequencing project: providing services to taxonomists for standard genome sequencing and annotation.</title>
        <authorList>
            <consortium name="The Broad Institute Genomics Platform"/>
            <consortium name="The Broad Institute Genome Sequencing Center for Infectious Disease"/>
            <person name="Wu L."/>
            <person name="Ma J."/>
        </authorList>
    </citation>
    <scope>NUCLEOTIDE SEQUENCE [LARGE SCALE GENOMIC DNA]</scope>
    <source>
        <strain evidence="7">CCUG 52537</strain>
    </source>
</reference>
<dbReference type="InterPro" id="IPR036388">
    <property type="entry name" value="WH-like_DNA-bd_sf"/>
</dbReference>
<dbReference type="RefSeq" id="WP_381491607.1">
    <property type="nucleotide sequence ID" value="NZ_JBHTIK010000008.1"/>
</dbReference>
<feature type="region of interest" description="Disordered" evidence="4">
    <location>
        <begin position="1"/>
        <end position="24"/>
    </location>
</feature>
<dbReference type="EMBL" id="JBHTIK010000008">
    <property type="protein sequence ID" value="MFD0849291.1"/>
    <property type="molecule type" value="Genomic_DNA"/>
</dbReference>
<keyword evidence="7" id="KW-1185">Reference proteome</keyword>
<keyword evidence="3" id="KW-0804">Transcription</keyword>
<evidence type="ECO:0000256" key="3">
    <source>
        <dbReference type="ARBA" id="ARBA00023163"/>
    </source>
</evidence>
<keyword evidence="2" id="KW-0238">DNA-binding</keyword>
<organism evidence="6 7">
    <name type="scientific">Sphingosinicella xenopeptidilytica</name>
    <dbReference type="NCBI Taxonomy" id="364098"/>
    <lineage>
        <taxon>Bacteria</taxon>
        <taxon>Pseudomonadati</taxon>
        <taxon>Pseudomonadota</taxon>
        <taxon>Alphaproteobacteria</taxon>
        <taxon>Sphingomonadales</taxon>
        <taxon>Sphingosinicellaceae</taxon>
        <taxon>Sphingosinicella</taxon>
    </lineage>
</organism>
<accession>A0ABW3C474</accession>
<name>A0ABW3C474_SPHXN</name>
<dbReference type="Pfam" id="PF13404">
    <property type="entry name" value="HTH_AsnC-type"/>
    <property type="match status" value="1"/>
</dbReference>
<evidence type="ECO:0000256" key="2">
    <source>
        <dbReference type="ARBA" id="ARBA00023125"/>
    </source>
</evidence>
<dbReference type="InterPro" id="IPR000485">
    <property type="entry name" value="AsnC-type_HTH_dom"/>
</dbReference>
<dbReference type="Gene3D" id="1.10.10.10">
    <property type="entry name" value="Winged helix-like DNA-binding domain superfamily/Winged helix DNA-binding domain"/>
    <property type="match status" value="1"/>
</dbReference>
<dbReference type="InterPro" id="IPR011008">
    <property type="entry name" value="Dimeric_a/b-barrel"/>
</dbReference>
<evidence type="ECO:0000259" key="5">
    <source>
        <dbReference type="PROSITE" id="PS50956"/>
    </source>
</evidence>
<evidence type="ECO:0000313" key="6">
    <source>
        <dbReference type="EMBL" id="MFD0849291.1"/>
    </source>
</evidence>
<comment type="caution">
    <text evidence="6">The sequence shown here is derived from an EMBL/GenBank/DDBJ whole genome shotgun (WGS) entry which is preliminary data.</text>
</comment>
<protein>
    <submittedName>
        <fullName evidence="6">Lrp/AsnC family transcriptional regulator</fullName>
    </submittedName>
</protein>
<keyword evidence="1" id="KW-0805">Transcription regulation</keyword>
<gene>
    <name evidence="6" type="ORF">ACFQ00_13220</name>
</gene>
<dbReference type="PANTHER" id="PTHR30154">
    <property type="entry name" value="LEUCINE-RESPONSIVE REGULATORY PROTEIN"/>
    <property type="match status" value="1"/>
</dbReference>
<dbReference type="InterPro" id="IPR019888">
    <property type="entry name" value="Tscrpt_reg_AsnC-like"/>
</dbReference>
<feature type="domain" description="HTH asnC-type" evidence="5">
    <location>
        <begin position="32"/>
        <end position="86"/>
    </location>
</feature>
<dbReference type="PROSITE" id="PS50956">
    <property type="entry name" value="HTH_ASNC_2"/>
    <property type="match status" value="1"/>
</dbReference>
<proteinExistence type="predicted"/>
<dbReference type="Gene3D" id="3.30.70.920">
    <property type="match status" value="1"/>
</dbReference>
<dbReference type="PRINTS" id="PR00033">
    <property type="entry name" value="HTHASNC"/>
</dbReference>
<evidence type="ECO:0000256" key="1">
    <source>
        <dbReference type="ARBA" id="ARBA00023015"/>
    </source>
</evidence>
<dbReference type="SMART" id="SM00344">
    <property type="entry name" value="HTH_ASNC"/>
    <property type="match status" value="1"/>
</dbReference>